<protein>
    <submittedName>
        <fullName evidence="5">Transformer 2c</fullName>
    </submittedName>
</protein>
<keyword evidence="1 2" id="KW-0694">RNA-binding</keyword>
<feature type="region of interest" description="Disordered" evidence="3">
    <location>
        <begin position="192"/>
        <end position="303"/>
    </location>
</feature>
<sequence length="303" mass="35522">MESPEAERNSLTPRSRSRSRSRLESPSDSPSRRRVNSQSRSPPPRRRSFSSPQLLPSQDMSRYVVLEEIVDERSRSRTPRRHRSRSGSPRNGHDSRRSRRSRHIGTRDNPEPSKCLGVFGLSVYTTERQLHSIFDKFGPLEKVQVVLDSKTGKSRGFAFVYFESQKDASDAKDECTGMEIDGRRIRVDYSITKRPHTPTPGIYMGRPTTRGGHDRGYGGRGGGGYRGDRYRSPSPRYRQRSSGGRRDYYDRGYDRGDRSYYRGGYDRYDRPQHYDRYDRYDRSYDKYDRYERSRSRSYSPRNF</sequence>
<dbReference type="Gene3D" id="3.30.70.330">
    <property type="match status" value="1"/>
</dbReference>
<feature type="compositionally biased region" description="Low complexity" evidence="3">
    <location>
        <begin position="232"/>
        <end position="242"/>
    </location>
</feature>
<dbReference type="PANTHER" id="PTHR48034">
    <property type="entry name" value="TRANSFORMER-2 SEX-DETERMINING PROTEIN-RELATED"/>
    <property type="match status" value="1"/>
</dbReference>
<dbReference type="InterPro" id="IPR000504">
    <property type="entry name" value="RRM_dom"/>
</dbReference>
<dbReference type="AlphaFoldDB" id="A0A1L4FND3"/>
<reference evidence="5" key="1">
    <citation type="submission" date="2015-12" db="EMBL/GenBank/DDBJ databases">
        <title>Molecular characterization and expression profile of three sex-determiner transformer-2 homolog in Chinese mitten crab, Eriocheir sinensis.</title>
        <authorList>
            <person name="Luo D."/>
        </authorList>
    </citation>
    <scope>NUCLEOTIDE SEQUENCE</scope>
</reference>
<feature type="compositionally biased region" description="Basic residues" evidence="3">
    <location>
        <begin position="76"/>
        <end position="85"/>
    </location>
</feature>
<evidence type="ECO:0000256" key="1">
    <source>
        <dbReference type="ARBA" id="ARBA00022884"/>
    </source>
</evidence>
<feature type="compositionally biased region" description="Basic and acidic residues" evidence="3">
    <location>
        <begin position="244"/>
        <end position="294"/>
    </location>
</feature>
<dbReference type="InterPro" id="IPR012677">
    <property type="entry name" value="Nucleotide-bd_a/b_plait_sf"/>
</dbReference>
<feature type="compositionally biased region" description="Low complexity" evidence="3">
    <location>
        <begin position="49"/>
        <end position="58"/>
    </location>
</feature>
<dbReference type="SUPFAM" id="SSF54928">
    <property type="entry name" value="RNA-binding domain, RBD"/>
    <property type="match status" value="1"/>
</dbReference>
<dbReference type="GO" id="GO:0003723">
    <property type="term" value="F:RNA binding"/>
    <property type="evidence" value="ECO:0007669"/>
    <property type="project" value="UniProtKB-UniRule"/>
</dbReference>
<dbReference type="EMBL" id="KU291994">
    <property type="protein sequence ID" value="APJ36538.1"/>
    <property type="molecule type" value="mRNA"/>
</dbReference>
<organism evidence="5">
    <name type="scientific">Eriocheir sinensis</name>
    <name type="common">Chinese mitten crab</name>
    <dbReference type="NCBI Taxonomy" id="95602"/>
    <lineage>
        <taxon>Eukaryota</taxon>
        <taxon>Metazoa</taxon>
        <taxon>Ecdysozoa</taxon>
        <taxon>Arthropoda</taxon>
        <taxon>Crustacea</taxon>
        <taxon>Multicrustacea</taxon>
        <taxon>Malacostraca</taxon>
        <taxon>Eumalacostraca</taxon>
        <taxon>Eucarida</taxon>
        <taxon>Decapoda</taxon>
        <taxon>Pleocyemata</taxon>
        <taxon>Brachyura</taxon>
        <taxon>Eubrachyura</taxon>
        <taxon>Grapsoidea</taxon>
        <taxon>Varunidae</taxon>
        <taxon>Eriocheir</taxon>
    </lineage>
</organism>
<evidence type="ECO:0000259" key="4">
    <source>
        <dbReference type="PROSITE" id="PS50102"/>
    </source>
</evidence>
<dbReference type="CDD" id="cd12363">
    <property type="entry name" value="RRM_TRA2"/>
    <property type="match status" value="1"/>
</dbReference>
<dbReference type="OrthoDB" id="439808at2759"/>
<evidence type="ECO:0000313" key="5">
    <source>
        <dbReference type="EMBL" id="APJ36538.1"/>
    </source>
</evidence>
<dbReference type="Pfam" id="PF00076">
    <property type="entry name" value="RRM_1"/>
    <property type="match status" value="1"/>
</dbReference>
<evidence type="ECO:0000256" key="3">
    <source>
        <dbReference type="SAM" id="MobiDB-lite"/>
    </source>
</evidence>
<accession>A0A1L4FND3</accession>
<dbReference type="PROSITE" id="PS50102">
    <property type="entry name" value="RRM"/>
    <property type="match status" value="1"/>
</dbReference>
<dbReference type="SMART" id="SM00360">
    <property type="entry name" value="RRM"/>
    <property type="match status" value="1"/>
</dbReference>
<dbReference type="InterPro" id="IPR050441">
    <property type="entry name" value="RBM"/>
</dbReference>
<dbReference type="InterPro" id="IPR035979">
    <property type="entry name" value="RBD_domain_sf"/>
</dbReference>
<name>A0A1L4FND3_ERISI</name>
<evidence type="ECO:0000256" key="2">
    <source>
        <dbReference type="PROSITE-ProRule" id="PRU00176"/>
    </source>
</evidence>
<feature type="region of interest" description="Disordered" evidence="3">
    <location>
        <begin position="1"/>
        <end position="112"/>
    </location>
</feature>
<feature type="domain" description="RRM" evidence="4">
    <location>
        <begin position="114"/>
        <end position="192"/>
    </location>
</feature>
<proteinExistence type="evidence at transcript level"/>